<feature type="transmembrane region" description="Helical" evidence="1">
    <location>
        <begin position="46"/>
        <end position="75"/>
    </location>
</feature>
<evidence type="ECO:0000256" key="1">
    <source>
        <dbReference type="SAM" id="Phobius"/>
    </source>
</evidence>
<sequence>MIRSCSSFVGAILVSFSTQSGSRPWPSINASRSSSREMARDFRTIAVFWDFLLSSITICACELGFTFFGLLSLLVDLRFVAT</sequence>
<dbReference type="EMBL" id="GGEC01002905">
    <property type="protein sequence ID" value="MBW83388.1"/>
    <property type="molecule type" value="Transcribed_RNA"/>
</dbReference>
<keyword evidence="1" id="KW-0472">Membrane</keyword>
<name>A0A2P2IQ92_RHIMU</name>
<keyword evidence="1" id="KW-1133">Transmembrane helix</keyword>
<evidence type="ECO:0000313" key="2">
    <source>
        <dbReference type="EMBL" id="MBW83388.1"/>
    </source>
</evidence>
<accession>A0A2P2IQ92</accession>
<keyword evidence="1" id="KW-0812">Transmembrane</keyword>
<reference evidence="2" key="1">
    <citation type="submission" date="2018-02" db="EMBL/GenBank/DDBJ databases">
        <title>Rhizophora mucronata_Transcriptome.</title>
        <authorList>
            <person name="Meera S.P."/>
            <person name="Sreeshan A."/>
            <person name="Augustine A."/>
        </authorList>
    </citation>
    <scope>NUCLEOTIDE SEQUENCE</scope>
    <source>
        <tissue evidence="2">Leaf</tissue>
    </source>
</reference>
<organism evidence="2">
    <name type="scientific">Rhizophora mucronata</name>
    <name type="common">Asiatic mangrove</name>
    <dbReference type="NCBI Taxonomy" id="61149"/>
    <lineage>
        <taxon>Eukaryota</taxon>
        <taxon>Viridiplantae</taxon>
        <taxon>Streptophyta</taxon>
        <taxon>Embryophyta</taxon>
        <taxon>Tracheophyta</taxon>
        <taxon>Spermatophyta</taxon>
        <taxon>Magnoliopsida</taxon>
        <taxon>eudicotyledons</taxon>
        <taxon>Gunneridae</taxon>
        <taxon>Pentapetalae</taxon>
        <taxon>rosids</taxon>
        <taxon>fabids</taxon>
        <taxon>Malpighiales</taxon>
        <taxon>Rhizophoraceae</taxon>
        <taxon>Rhizophora</taxon>
    </lineage>
</organism>
<protein>
    <submittedName>
        <fullName evidence="2">Uncharacterized protein</fullName>
    </submittedName>
</protein>
<proteinExistence type="predicted"/>
<dbReference type="AlphaFoldDB" id="A0A2P2IQ92"/>